<feature type="transmembrane region" description="Helical" evidence="10">
    <location>
        <begin position="271"/>
        <end position="291"/>
    </location>
</feature>
<evidence type="ECO:0000256" key="7">
    <source>
        <dbReference type="ARBA" id="ARBA00023136"/>
    </source>
</evidence>
<feature type="transmembrane region" description="Helical" evidence="10">
    <location>
        <begin position="227"/>
        <end position="251"/>
    </location>
</feature>
<reference evidence="11 12" key="1">
    <citation type="submission" date="2020-02" db="EMBL/GenBank/DDBJ databases">
        <title>Genomic and physiological characterization of two novel Nitrospinaceae genera.</title>
        <authorList>
            <person name="Mueller A.J."/>
            <person name="Jung M.-Y."/>
            <person name="Strachan C.R."/>
            <person name="Herbold C.W."/>
            <person name="Kirkegaard R.H."/>
            <person name="Daims H."/>
        </authorList>
    </citation>
    <scope>NUCLEOTIDE SEQUENCE [LARGE SCALE GENOMIC DNA]</scope>
    <source>
        <strain evidence="11">EB</strain>
    </source>
</reference>
<evidence type="ECO:0008006" key="13">
    <source>
        <dbReference type="Google" id="ProtNLM"/>
    </source>
</evidence>
<evidence type="ECO:0000256" key="1">
    <source>
        <dbReference type="ARBA" id="ARBA00004651"/>
    </source>
</evidence>
<evidence type="ECO:0000256" key="8">
    <source>
        <dbReference type="ARBA" id="ARBA00060041"/>
    </source>
</evidence>
<dbReference type="GO" id="GO:0005886">
    <property type="term" value="C:plasma membrane"/>
    <property type="evidence" value="ECO:0007669"/>
    <property type="project" value="UniProtKB-SubCell"/>
</dbReference>
<feature type="transmembrane region" description="Helical" evidence="10">
    <location>
        <begin position="470"/>
        <end position="490"/>
    </location>
</feature>
<feature type="transmembrane region" description="Helical" evidence="10">
    <location>
        <begin position="46"/>
        <end position="71"/>
    </location>
</feature>
<keyword evidence="5" id="KW-0573">Peptidoglycan synthesis</keyword>
<keyword evidence="2" id="KW-1003">Cell membrane</keyword>
<feature type="transmembrane region" description="Helical" evidence="10">
    <location>
        <begin position="407"/>
        <end position="426"/>
    </location>
</feature>
<feature type="transmembrane region" description="Helical" evidence="10">
    <location>
        <begin position="303"/>
        <end position="325"/>
    </location>
</feature>
<dbReference type="GO" id="GO:0008360">
    <property type="term" value="P:regulation of cell shape"/>
    <property type="evidence" value="ECO:0007669"/>
    <property type="project" value="UniProtKB-KW"/>
</dbReference>
<evidence type="ECO:0000256" key="5">
    <source>
        <dbReference type="ARBA" id="ARBA00022984"/>
    </source>
</evidence>
<dbReference type="PANTHER" id="PTHR47019:SF1">
    <property type="entry name" value="LIPID II FLIPPASE MURJ"/>
    <property type="match status" value="1"/>
</dbReference>
<dbReference type="PRINTS" id="PR01806">
    <property type="entry name" value="VIRFACTRMVIN"/>
</dbReference>
<dbReference type="EMBL" id="CP048685">
    <property type="protein sequence ID" value="QPJ60704.1"/>
    <property type="molecule type" value="Genomic_DNA"/>
</dbReference>
<accession>A0A7T0BTG7</accession>
<name>A0A7T0BTG7_9BACT</name>
<keyword evidence="6 10" id="KW-1133">Transmembrane helix</keyword>
<dbReference type="InterPro" id="IPR004268">
    <property type="entry name" value="MurJ"/>
</dbReference>
<feature type="transmembrane region" description="Helical" evidence="10">
    <location>
        <begin position="185"/>
        <end position="206"/>
    </location>
</feature>
<evidence type="ECO:0000313" key="12">
    <source>
        <dbReference type="Proteomes" id="UP000594688"/>
    </source>
</evidence>
<dbReference type="PANTHER" id="PTHR47019">
    <property type="entry name" value="LIPID II FLIPPASE MURJ"/>
    <property type="match status" value="1"/>
</dbReference>
<evidence type="ECO:0000256" key="3">
    <source>
        <dbReference type="ARBA" id="ARBA00022692"/>
    </source>
</evidence>
<feature type="transmembrane region" description="Helical" evidence="10">
    <location>
        <begin position="379"/>
        <end position="401"/>
    </location>
</feature>
<evidence type="ECO:0000256" key="2">
    <source>
        <dbReference type="ARBA" id="ARBA00022475"/>
    </source>
</evidence>
<keyword evidence="7 10" id="KW-0472">Membrane</keyword>
<organism evidence="11 12">
    <name type="scientific">Candidatus Nitronauta litoralis</name>
    <dbReference type="NCBI Taxonomy" id="2705533"/>
    <lineage>
        <taxon>Bacteria</taxon>
        <taxon>Pseudomonadati</taxon>
        <taxon>Nitrospinota/Tectimicrobiota group</taxon>
        <taxon>Nitrospinota</taxon>
        <taxon>Nitrospinia</taxon>
        <taxon>Nitrospinales</taxon>
        <taxon>Nitrospinaceae</taxon>
        <taxon>Candidatus Nitronauta</taxon>
    </lineage>
</organism>
<dbReference type="Proteomes" id="UP000594688">
    <property type="component" value="Chromosome"/>
</dbReference>
<feature type="transmembrane region" description="Helical" evidence="10">
    <location>
        <begin position="446"/>
        <end position="464"/>
    </location>
</feature>
<feature type="transmembrane region" description="Helical" evidence="10">
    <location>
        <begin position="133"/>
        <end position="151"/>
    </location>
</feature>
<evidence type="ECO:0000256" key="10">
    <source>
        <dbReference type="SAM" id="Phobius"/>
    </source>
</evidence>
<comment type="similarity">
    <text evidence="9">Belongs to the MurJ/MviN family.</text>
</comment>
<protein>
    <recommendedName>
        <fullName evidence="13">Peptidoglycan lipid II flippase</fullName>
    </recommendedName>
</protein>
<comment type="subcellular location">
    <subcellularLocation>
        <location evidence="1">Cell membrane</location>
        <topology evidence="1">Multi-pass membrane protein</topology>
    </subcellularLocation>
</comment>
<evidence type="ECO:0000256" key="4">
    <source>
        <dbReference type="ARBA" id="ARBA00022960"/>
    </source>
</evidence>
<feature type="transmembrane region" description="Helical" evidence="10">
    <location>
        <begin position="158"/>
        <end position="179"/>
    </location>
</feature>
<sequence>MPSYSMKRLLTAGLLVSGGLFLGRITGFVREVTIASAFGTTEDADIVIFTLTLPDFMINILMGGALAAALIPELKKLDPPGAHQLFLQSSVVAGLGFSVLVGILMIFPDFLVLLFAPGFTEKAVEVSSQLIRYSLWVVPLTALSGVTTAYLQAENRFGIAALGTLIFNTTLVIAFLLFINDTSEIYFLGWAVILAGLIRWISQWIASMQIKPQGSAPAGWRIDKPLLVRYLQALGSGSLLLVMPIIARTLASMEGSGSFATINYLTKLVELPMGICLGVFAVVLFPTLSGLFSEGENEKGLEIARIGVMSLFIASYSIVLVSIWFSEDLTRIVYEWGKMGDGSLVQIAGLLQIGILALPAQGLSALMTSVSNAKKDTKLPLVSSLIGVVLFVPLALLMSRVANLEGIVWALVIVYWLVLGIQVFLLHKHHGFNFVPMESIKDFLKVTILGMLLFIPFAWFSSVFEGSQTVSFILAVLASLVISGGALFSIQHYRVYFLQQLRNRLNA</sequence>
<dbReference type="GO" id="GO:0009252">
    <property type="term" value="P:peptidoglycan biosynthetic process"/>
    <property type="evidence" value="ECO:0007669"/>
    <property type="project" value="UniProtKB-KW"/>
</dbReference>
<dbReference type="InterPro" id="IPR051050">
    <property type="entry name" value="Lipid_II_flippase_MurJ/MviN"/>
</dbReference>
<dbReference type="GO" id="GO:0015648">
    <property type="term" value="F:lipid-linked peptidoglycan transporter activity"/>
    <property type="evidence" value="ECO:0007669"/>
    <property type="project" value="TreeGrafter"/>
</dbReference>
<dbReference type="KEGG" id="nli:G3M70_01890"/>
<dbReference type="Pfam" id="PF03023">
    <property type="entry name" value="MurJ"/>
    <property type="match status" value="1"/>
</dbReference>
<comment type="function">
    <text evidence="8">Involved in peptidoglycan biosynthesis. Transports lipid-linked peptidoglycan precursors from the inner to the outer leaflet of the cytoplasmic membrane.</text>
</comment>
<evidence type="ECO:0000313" key="11">
    <source>
        <dbReference type="EMBL" id="QPJ60704.1"/>
    </source>
</evidence>
<evidence type="ECO:0000256" key="9">
    <source>
        <dbReference type="ARBA" id="ARBA00061532"/>
    </source>
</evidence>
<keyword evidence="3 10" id="KW-0812">Transmembrane</keyword>
<feature type="transmembrane region" description="Helical" evidence="10">
    <location>
        <begin position="91"/>
        <end position="113"/>
    </location>
</feature>
<evidence type="ECO:0000256" key="6">
    <source>
        <dbReference type="ARBA" id="ARBA00022989"/>
    </source>
</evidence>
<proteinExistence type="inferred from homology"/>
<dbReference type="GO" id="GO:0034204">
    <property type="term" value="P:lipid translocation"/>
    <property type="evidence" value="ECO:0007669"/>
    <property type="project" value="TreeGrafter"/>
</dbReference>
<dbReference type="AlphaFoldDB" id="A0A7T0BTG7"/>
<feature type="transmembrane region" description="Helical" evidence="10">
    <location>
        <begin position="345"/>
        <end position="367"/>
    </location>
</feature>
<keyword evidence="4" id="KW-0133">Cell shape</keyword>
<gene>
    <name evidence="11" type="ORF">G3M70_01890</name>
</gene>